<dbReference type="PANTHER" id="PTHR47150:SF5">
    <property type="entry name" value="OS07G0546750 PROTEIN"/>
    <property type="match status" value="1"/>
</dbReference>
<comment type="caution">
    <text evidence="1">The sequence shown here is derived from an EMBL/GenBank/DDBJ whole genome shotgun (WGS) entry which is preliminary data.</text>
</comment>
<accession>A0ABD1IF37</accession>
<evidence type="ECO:0008006" key="3">
    <source>
        <dbReference type="Google" id="ProtNLM"/>
    </source>
</evidence>
<dbReference type="Pfam" id="PF04827">
    <property type="entry name" value="Plant_tran"/>
    <property type="match status" value="1"/>
</dbReference>
<sequence length="117" mass="13374">MRRDLFLRIVHTLEAHDTYFQYRTDGIGRPELTSLQKCTTVIRQLAYGGTADMFDKYLHVGETTGRECLKKFCAGVVEAFSDTYLRKPNAADCQSLLNLHERTHEFPGMLGSIDCMH</sequence>
<name>A0ABD1IF37_SALDI</name>
<proteinExistence type="predicted"/>
<dbReference type="AlphaFoldDB" id="A0ABD1IF37"/>
<dbReference type="EMBL" id="JBEAFC010000002">
    <property type="protein sequence ID" value="KAL1567330.1"/>
    <property type="molecule type" value="Genomic_DNA"/>
</dbReference>
<dbReference type="Proteomes" id="UP001567538">
    <property type="component" value="Unassembled WGS sequence"/>
</dbReference>
<gene>
    <name evidence="1" type="ORF">AAHA92_02820</name>
</gene>
<reference evidence="1 2" key="1">
    <citation type="submission" date="2024-06" db="EMBL/GenBank/DDBJ databases">
        <title>A chromosome level genome sequence of Diviner's sage (Salvia divinorum).</title>
        <authorList>
            <person name="Ford S.A."/>
            <person name="Ro D.-K."/>
            <person name="Ness R.W."/>
            <person name="Phillips M.A."/>
        </authorList>
    </citation>
    <scope>NUCLEOTIDE SEQUENCE [LARGE SCALE GENOMIC DNA]</scope>
    <source>
        <strain evidence="1">SAF-2024a</strain>
        <tissue evidence="1">Leaf</tissue>
    </source>
</reference>
<evidence type="ECO:0000313" key="1">
    <source>
        <dbReference type="EMBL" id="KAL1567330.1"/>
    </source>
</evidence>
<dbReference type="PANTHER" id="PTHR47150">
    <property type="entry name" value="OS12G0169200 PROTEIN"/>
    <property type="match status" value="1"/>
</dbReference>
<dbReference type="InterPro" id="IPR006912">
    <property type="entry name" value="Harbinger_derived_prot"/>
</dbReference>
<organism evidence="1 2">
    <name type="scientific">Salvia divinorum</name>
    <name type="common">Maria pastora</name>
    <name type="synonym">Diviner's sage</name>
    <dbReference type="NCBI Taxonomy" id="28513"/>
    <lineage>
        <taxon>Eukaryota</taxon>
        <taxon>Viridiplantae</taxon>
        <taxon>Streptophyta</taxon>
        <taxon>Embryophyta</taxon>
        <taxon>Tracheophyta</taxon>
        <taxon>Spermatophyta</taxon>
        <taxon>Magnoliopsida</taxon>
        <taxon>eudicotyledons</taxon>
        <taxon>Gunneridae</taxon>
        <taxon>Pentapetalae</taxon>
        <taxon>asterids</taxon>
        <taxon>lamiids</taxon>
        <taxon>Lamiales</taxon>
        <taxon>Lamiaceae</taxon>
        <taxon>Nepetoideae</taxon>
        <taxon>Mentheae</taxon>
        <taxon>Salviinae</taxon>
        <taxon>Salvia</taxon>
        <taxon>Salvia subgen. Calosphace</taxon>
    </lineage>
</organism>
<keyword evidence="2" id="KW-1185">Reference proteome</keyword>
<protein>
    <recommendedName>
        <fullName evidence="3">Nuclease HARBI1</fullName>
    </recommendedName>
</protein>
<evidence type="ECO:0000313" key="2">
    <source>
        <dbReference type="Proteomes" id="UP001567538"/>
    </source>
</evidence>